<feature type="domain" description="Rab-GAP TBC" evidence="3">
    <location>
        <begin position="1"/>
        <end position="120"/>
    </location>
</feature>
<dbReference type="Proteomes" id="UP000316726">
    <property type="component" value="Chromosome 18"/>
</dbReference>
<keyword evidence="5" id="KW-1185">Reference proteome</keyword>
<protein>
    <submittedName>
        <fullName evidence="4">Rab-GTPase-TBC domain-containing protein</fullName>
    </submittedName>
</protein>
<evidence type="ECO:0000256" key="1">
    <source>
        <dbReference type="ARBA" id="ARBA00022468"/>
    </source>
</evidence>
<reference evidence="4 5" key="1">
    <citation type="submission" date="2018-07" db="EMBL/GenBank/DDBJ databases">
        <title>The complete nuclear genome of the prasinophyte Chloropicon primus (CCMP1205).</title>
        <authorList>
            <person name="Pombert J.-F."/>
            <person name="Otis C."/>
            <person name="Turmel M."/>
            <person name="Lemieux C."/>
        </authorList>
    </citation>
    <scope>NUCLEOTIDE SEQUENCE [LARGE SCALE GENOMIC DNA]</scope>
    <source>
        <strain evidence="4 5">CCMP1205</strain>
    </source>
</reference>
<evidence type="ECO:0000256" key="2">
    <source>
        <dbReference type="SAM" id="Phobius"/>
    </source>
</evidence>
<dbReference type="OrthoDB" id="206700at2759"/>
<dbReference type="PROSITE" id="PS50086">
    <property type="entry name" value="TBC_RABGAP"/>
    <property type="match status" value="1"/>
</dbReference>
<feature type="transmembrane region" description="Helical" evidence="2">
    <location>
        <begin position="224"/>
        <end position="250"/>
    </location>
</feature>
<organism evidence="4 5">
    <name type="scientific">Chloropicon primus</name>
    <dbReference type="NCBI Taxonomy" id="1764295"/>
    <lineage>
        <taxon>Eukaryota</taxon>
        <taxon>Viridiplantae</taxon>
        <taxon>Chlorophyta</taxon>
        <taxon>Chloropicophyceae</taxon>
        <taxon>Chloropicales</taxon>
        <taxon>Chloropicaceae</taxon>
        <taxon>Chloropicon</taxon>
    </lineage>
</organism>
<keyword evidence="2" id="KW-0472">Membrane</keyword>
<dbReference type="Gene3D" id="1.10.472.80">
    <property type="entry name" value="Ypt/Rab-GAP domain of gyp1p, domain 3"/>
    <property type="match status" value="1"/>
</dbReference>
<accession>A0A5B8N1J4</accession>
<dbReference type="Gene3D" id="1.10.8.1310">
    <property type="match status" value="1"/>
</dbReference>
<keyword evidence="2" id="KW-1133">Transmembrane helix</keyword>
<proteinExistence type="predicted"/>
<sequence length="259" mass="29204">MLMTCDEVEDQDVYYYQGLHDIASVLLLVLEDENLTLAVLSHLVKHHLRDCTRSDLIPVLESLELVFDLLKRRDRELHDHIRSSGVPCHFALSWRLTWFSHDVQALEECVRLFDAFLASPPLFPLYVGVIALCEQRERVLSTEPDFATMHQLLQGINGGGARGISEESIRKALQLYKANPPDTLRREGGPTRSGLARSYLKYLRMSKSAEEKGAQSLEAKNPVAWAWVAMLGFSGFLTATAALSSVVAFWEGNMQFQLL</sequence>
<evidence type="ECO:0000259" key="3">
    <source>
        <dbReference type="PROSITE" id="PS50086"/>
    </source>
</evidence>
<dbReference type="InterPro" id="IPR000195">
    <property type="entry name" value="Rab-GAP-TBC_dom"/>
</dbReference>
<name>A0A5B8N1J4_9CHLO</name>
<dbReference type="STRING" id="1764295.A0A5B8N1J4"/>
<keyword evidence="2" id="KW-0812">Transmembrane</keyword>
<dbReference type="GO" id="GO:0005096">
    <property type="term" value="F:GTPase activator activity"/>
    <property type="evidence" value="ECO:0007669"/>
    <property type="project" value="UniProtKB-KW"/>
</dbReference>
<dbReference type="EMBL" id="CP031051">
    <property type="protein sequence ID" value="QDZ25710.1"/>
    <property type="molecule type" value="Genomic_DNA"/>
</dbReference>
<dbReference type="AlphaFoldDB" id="A0A5B8N1J4"/>
<dbReference type="InterPro" id="IPR045913">
    <property type="entry name" value="TBC20/Gyp8-like"/>
</dbReference>
<dbReference type="InterPro" id="IPR035969">
    <property type="entry name" value="Rab-GAP_TBC_sf"/>
</dbReference>
<dbReference type="Pfam" id="PF00566">
    <property type="entry name" value="RabGAP-TBC"/>
    <property type="match status" value="1"/>
</dbReference>
<evidence type="ECO:0000313" key="4">
    <source>
        <dbReference type="EMBL" id="QDZ25710.1"/>
    </source>
</evidence>
<dbReference type="SUPFAM" id="SSF47923">
    <property type="entry name" value="Ypt/Rab-GAP domain of gyp1p"/>
    <property type="match status" value="1"/>
</dbReference>
<dbReference type="PANTHER" id="PTHR20913">
    <property type="entry name" value="TBC1 DOMAIN FAMILY MEMBER 20/GTPASE"/>
    <property type="match status" value="1"/>
</dbReference>
<evidence type="ECO:0000313" key="5">
    <source>
        <dbReference type="Proteomes" id="UP000316726"/>
    </source>
</evidence>
<dbReference type="PANTHER" id="PTHR20913:SF7">
    <property type="entry name" value="RE60063P"/>
    <property type="match status" value="1"/>
</dbReference>
<dbReference type="GO" id="GO:0005789">
    <property type="term" value="C:endoplasmic reticulum membrane"/>
    <property type="evidence" value="ECO:0007669"/>
    <property type="project" value="TreeGrafter"/>
</dbReference>
<dbReference type="GO" id="GO:0006888">
    <property type="term" value="P:endoplasmic reticulum to Golgi vesicle-mediated transport"/>
    <property type="evidence" value="ECO:0007669"/>
    <property type="project" value="TreeGrafter"/>
</dbReference>
<keyword evidence="1" id="KW-0343">GTPase activation</keyword>
<gene>
    <name evidence="4" type="ORF">A3770_18p82280</name>
</gene>